<protein>
    <recommendedName>
        <fullName evidence="3">RVP_2 domain-containing protein</fullName>
    </recommendedName>
</protein>
<gene>
    <name evidence="1" type="ORF">LIER_08353</name>
</gene>
<accession>A0AAV3PG04</accession>
<comment type="caution">
    <text evidence="1">The sequence shown here is derived from an EMBL/GenBank/DDBJ whole genome shotgun (WGS) entry which is preliminary data.</text>
</comment>
<dbReference type="AlphaFoldDB" id="A0AAV3PG04"/>
<dbReference type="InterPro" id="IPR032567">
    <property type="entry name" value="RTL1-rel"/>
</dbReference>
<dbReference type="Proteomes" id="UP001454036">
    <property type="component" value="Unassembled WGS sequence"/>
</dbReference>
<keyword evidence="2" id="KW-1185">Reference proteome</keyword>
<dbReference type="PANTHER" id="PTHR15503:SF45">
    <property type="entry name" value="RNA-DIRECTED DNA POLYMERASE HOMOLOG"/>
    <property type="match status" value="1"/>
</dbReference>
<evidence type="ECO:0000313" key="1">
    <source>
        <dbReference type="EMBL" id="GAA0149088.1"/>
    </source>
</evidence>
<name>A0AAV3PG04_LITER</name>
<sequence length="121" mass="13779">MHWSEKHHAIIDCHHKEIVISSPRLPEIHFLGDQKILPFCLISALVAGKLLKKGCISYLAHVFDTEIVEVKLENVYIVRDNTDLFPEEFPGIPPEREVEFKIDLLPGTSPIFMATYQMAPA</sequence>
<organism evidence="1 2">
    <name type="scientific">Lithospermum erythrorhizon</name>
    <name type="common">Purple gromwell</name>
    <name type="synonym">Lithospermum officinale var. erythrorhizon</name>
    <dbReference type="NCBI Taxonomy" id="34254"/>
    <lineage>
        <taxon>Eukaryota</taxon>
        <taxon>Viridiplantae</taxon>
        <taxon>Streptophyta</taxon>
        <taxon>Embryophyta</taxon>
        <taxon>Tracheophyta</taxon>
        <taxon>Spermatophyta</taxon>
        <taxon>Magnoliopsida</taxon>
        <taxon>eudicotyledons</taxon>
        <taxon>Gunneridae</taxon>
        <taxon>Pentapetalae</taxon>
        <taxon>asterids</taxon>
        <taxon>lamiids</taxon>
        <taxon>Boraginales</taxon>
        <taxon>Boraginaceae</taxon>
        <taxon>Boraginoideae</taxon>
        <taxon>Lithospermeae</taxon>
        <taxon>Lithospermum</taxon>
    </lineage>
</organism>
<evidence type="ECO:0008006" key="3">
    <source>
        <dbReference type="Google" id="ProtNLM"/>
    </source>
</evidence>
<reference evidence="1 2" key="1">
    <citation type="submission" date="2024-01" db="EMBL/GenBank/DDBJ databases">
        <title>The complete chloroplast genome sequence of Lithospermum erythrorhizon: insights into the phylogenetic relationship among Boraginaceae species and the maternal lineages of purple gromwells.</title>
        <authorList>
            <person name="Okada T."/>
            <person name="Watanabe K."/>
        </authorList>
    </citation>
    <scope>NUCLEOTIDE SEQUENCE [LARGE SCALE GENOMIC DNA]</scope>
</reference>
<evidence type="ECO:0000313" key="2">
    <source>
        <dbReference type="Proteomes" id="UP001454036"/>
    </source>
</evidence>
<dbReference type="EMBL" id="BAABME010001348">
    <property type="protein sequence ID" value="GAA0149088.1"/>
    <property type="molecule type" value="Genomic_DNA"/>
</dbReference>
<dbReference type="PANTHER" id="PTHR15503">
    <property type="entry name" value="LDOC1 RELATED"/>
    <property type="match status" value="1"/>
</dbReference>
<proteinExistence type="predicted"/>